<keyword evidence="3" id="KW-1185">Reference proteome</keyword>
<dbReference type="Proteomes" id="UP001370100">
    <property type="component" value="Unassembled WGS sequence"/>
</dbReference>
<gene>
    <name evidence="2" type="ORF">WCD41_29600</name>
</gene>
<name>A0ABU8NFL1_9PSEU</name>
<evidence type="ECO:0000256" key="1">
    <source>
        <dbReference type="SAM" id="Phobius"/>
    </source>
</evidence>
<evidence type="ECO:0000313" key="2">
    <source>
        <dbReference type="EMBL" id="MEJ2890647.1"/>
    </source>
</evidence>
<comment type="caution">
    <text evidence="2">The sequence shown here is derived from an EMBL/GenBank/DDBJ whole genome shotgun (WGS) entry which is preliminary data.</text>
</comment>
<keyword evidence="1" id="KW-0812">Transmembrane</keyword>
<keyword evidence="1" id="KW-0472">Membrane</keyword>
<dbReference type="InterPro" id="IPR021401">
    <property type="entry name" value="DUF3040"/>
</dbReference>
<sequence>MLDDREREELEEIERALLADPGLRRRLTGRRVHRAVRTPLLVACVAFLAVAAVGLLILGLPLQSIVVALIAWWPWRVLRRQRR</sequence>
<reference evidence="2 3" key="1">
    <citation type="submission" date="2024-03" db="EMBL/GenBank/DDBJ databases">
        <title>Actinomycetospora sp. OC33-EN06, a novel actinomycete isolated from wild orchid (Aerides multiflora).</title>
        <authorList>
            <person name="Suriyachadkun C."/>
        </authorList>
    </citation>
    <scope>NUCLEOTIDE SEQUENCE [LARGE SCALE GENOMIC DNA]</scope>
    <source>
        <strain evidence="2 3">OC33-EN06</strain>
    </source>
</reference>
<organism evidence="2 3">
    <name type="scientific">Actinomycetospora aeridis</name>
    <dbReference type="NCBI Taxonomy" id="3129231"/>
    <lineage>
        <taxon>Bacteria</taxon>
        <taxon>Bacillati</taxon>
        <taxon>Actinomycetota</taxon>
        <taxon>Actinomycetes</taxon>
        <taxon>Pseudonocardiales</taxon>
        <taxon>Pseudonocardiaceae</taxon>
        <taxon>Actinomycetospora</taxon>
    </lineage>
</organism>
<proteinExistence type="predicted"/>
<dbReference type="Pfam" id="PF11239">
    <property type="entry name" value="DUF3040"/>
    <property type="match status" value="1"/>
</dbReference>
<protein>
    <submittedName>
        <fullName evidence="2">DUF3040 domain-containing protein</fullName>
    </submittedName>
</protein>
<dbReference type="EMBL" id="JBBEGL010000015">
    <property type="protein sequence ID" value="MEJ2890647.1"/>
    <property type="molecule type" value="Genomic_DNA"/>
</dbReference>
<evidence type="ECO:0000313" key="3">
    <source>
        <dbReference type="Proteomes" id="UP001370100"/>
    </source>
</evidence>
<accession>A0ABU8NFL1</accession>
<feature type="transmembrane region" description="Helical" evidence="1">
    <location>
        <begin position="40"/>
        <end position="73"/>
    </location>
</feature>
<keyword evidence="1" id="KW-1133">Transmembrane helix</keyword>
<dbReference type="RefSeq" id="WP_337718846.1">
    <property type="nucleotide sequence ID" value="NZ_JBBEGL010000015.1"/>
</dbReference>